<dbReference type="GO" id="GO:0005840">
    <property type="term" value="C:ribosome"/>
    <property type="evidence" value="ECO:0007669"/>
    <property type="project" value="UniProtKB-KW"/>
</dbReference>
<dbReference type="NCBIfam" id="TIGR01575">
    <property type="entry name" value="rimI"/>
    <property type="match status" value="1"/>
</dbReference>
<dbReference type="HAMAP" id="MF_02210">
    <property type="entry name" value="RimI"/>
    <property type="match status" value="1"/>
</dbReference>
<feature type="domain" description="N-acetyltransferase" evidence="6">
    <location>
        <begin position="9"/>
        <end position="157"/>
    </location>
</feature>
<comment type="subcellular location">
    <subcellularLocation>
        <location evidence="5">Cytoplasm</location>
    </subcellularLocation>
</comment>
<keyword evidence="8" id="KW-1185">Reference proteome</keyword>
<keyword evidence="3 5" id="KW-0808">Transferase</keyword>
<sequence length="161" mass="17918">MSAALQPHPVLEPLRVAHLDAVMVLEQASYDFPWSRGNFVDSLHAGYFAQLLREAPGGAPVGYFVAMDGVDEMHLLNITVAPAARRHGYARFMLDALVHHCRLVEAESLWLEVRESNTGARELYERYGFAQVGRRRAYYPAAGGQREDALLMNLPIAPLEG</sequence>
<dbReference type="GO" id="GO:0008999">
    <property type="term" value="F:protein-N-terminal-alanine acetyltransferase activity"/>
    <property type="evidence" value="ECO:0007669"/>
    <property type="project" value="UniProtKB-EC"/>
</dbReference>
<dbReference type="InterPro" id="IPR050680">
    <property type="entry name" value="YpeA/RimI_acetyltransf"/>
</dbReference>
<protein>
    <recommendedName>
        <fullName evidence="5">[Ribosomal protein bS18]-alanine N-acetyltransferase</fullName>
        <ecNumber evidence="5">2.3.1.266</ecNumber>
    </recommendedName>
</protein>
<evidence type="ECO:0000256" key="5">
    <source>
        <dbReference type="HAMAP-Rule" id="MF_02210"/>
    </source>
</evidence>
<comment type="caution">
    <text evidence="7">The sequence shown here is derived from an EMBL/GenBank/DDBJ whole genome shotgun (WGS) entry which is preliminary data.</text>
</comment>
<dbReference type="RefSeq" id="WP_066330859.1">
    <property type="nucleotide sequence ID" value="NZ_JAXOJX010000036.1"/>
</dbReference>
<dbReference type="PANTHER" id="PTHR43420">
    <property type="entry name" value="ACETYLTRANSFERASE"/>
    <property type="match status" value="1"/>
</dbReference>
<evidence type="ECO:0000313" key="7">
    <source>
        <dbReference type="EMBL" id="MDZ5458882.1"/>
    </source>
</evidence>
<comment type="similarity">
    <text evidence="1 5">Belongs to the acetyltransferase family. RimI subfamily.</text>
</comment>
<name>A0ABU5IIA8_9BURK</name>
<feature type="active site" description="Proton donor" evidence="5">
    <location>
        <position position="124"/>
    </location>
</feature>
<gene>
    <name evidence="5 7" type="primary">rimI</name>
    <name evidence="7" type="ORF">SM757_20060</name>
</gene>
<evidence type="ECO:0000256" key="1">
    <source>
        <dbReference type="ARBA" id="ARBA00005395"/>
    </source>
</evidence>
<dbReference type="CDD" id="cd04301">
    <property type="entry name" value="NAT_SF"/>
    <property type="match status" value="1"/>
</dbReference>
<dbReference type="InterPro" id="IPR016181">
    <property type="entry name" value="Acyl_CoA_acyltransferase"/>
</dbReference>
<dbReference type="InterPro" id="IPR043690">
    <property type="entry name" value="RimI"/>
</dbReference>
<proteinExistence type="inferred from homology"/>
<dbReference type="PANTHER" id="PTHR43420:SF51">
    <property type="entry name" value="PEPTIDYL-LYSINE N-ACETYLTRANSFERASE YIAC"/>
    <property type="match status" value="1"/>
</dbReference>
<evidence type="ECO:0000313" key="8">
    <source>
        <dbReference type="Proteomes" id="UP001293718"/>
    </source>
</evidence>
<comment type="catalytic activity">
    <reaction evidence="5">
        <text>N-terminal L-alanyl-[ribosomal protein bS18] + acetyl-CoA = N-terminal N(alpha)-acetyl-L-alanyl-[ribosomal protein bS18] + CoA + H(+)</text>
        <dbReference type="Rhea" id="RHEA:43756"/>
        <dbReference type="Rhea" id="RHEA-COMP:10676"/>
        <dbReference type="Rhea" id="RHEA-COMP:10677"/>
        <dbReference type="ChEBI" id="CHEBI:15378"/>
        <dbReference type="ChEBI" id="CHEBI:57287"/>
        <dbReference type="ChEBI" id="CHEBI:57288"/>
        <dbReference type="ChEBI" id="CHEBI:64718"/>
        <dbReference type="ChEBI" id="CHEBI:83683"/>
        <dbReference type="EC" id="2.3.1.266"/>
    </reaction>
</comment>
<dbReference type="EMBL" id="JAXOJX010000036">
    <property type="protein sequence ID" value="MDZ5458882.1"/>
    <property type="molecule type" value="Genomic_DNA"/>
</dbReference>
<dbReference type="InterPro" id="IPR006464">
    <property type="entry name" value="AcTrfase_RimI/Ard1"/>
</dbReference>
<organism evidence="7 8">
    <name type="scientific">Azohydromonas lata</name>
    <dbReference type="NCBI Taxonomy" id="45677"/>
    <lineage>
        <taxon>Bacteria</taxon>
        <taxon>Pseudomonadati</taxon>
        <taxon>Pseudomonadota</taxon>
        <taxon>Betaproteobacteria</taxon>
        <taxon>Burkholderiales</taxon>
        <taxon>Sphaerotilaceae</taxon>
        <taxon>Azohydromonas</taxon>
    </lineage>
</organism>
<dbReference type="Pfam" id="PF00583">
    <property type="entry name" value="Acetyltransf_1"/>
    <property type="match status" value="1"/>
</dbReference>
<dbReference type="Gene3D" id="3.40.630.30">
    <property type="match status" value="1"/>
</dbReference>
<evidence type="ECO:0000256" key="3">
    <source>
        <dbReference type="ARBA" id="ARBA00022679"/>
    </source>
</evidence>
<reference evidence="7 8" key="1">
    <citation type="submission" date="2023-11" db="EMBL/GenBank/DDBJ databases">
        <title>Draft genome of Azohydromonas lata strain H1 (DSM1123), a polyhydroxyalkanoate producer.</title>
        <authorList>
            <person name="Traversa D."/>
            <person name="D'Addabbo P."/>
            <person name="Pazzani C."/>
            <person name="Manzari C."/>
            <person name="Chiara M."/>
            <person name="Scrascia M."/>
        </authorList>
    </citation>
    <scope>NUCLEOTIDE SEQUENCE [LARGE SCALE GENOMIC DNA]</scope>
    <source>
        <strain evidence="7 8">H1</strain>
    </source>
</reference>
<keyword evidence="2 5" id="KW-0963">Cytoplasm</keyword>
<evidence type="ECO:0000256" key="4">
    <source>
        <dbReference type="ARBA" id="ARBA00023315"/>
    </source>
</evidence>
<keyword evidence="7" id="KW-0687">Ribonucleoprotein</keyword>
<keyword evidence="4 5" id="KW-0012">Acyltransferase</keyword>
<feature type="active site" description="Proton acceptor" evidence="5">
    <location>
        <position position="112"/>
    </location>
</feature>
<evidence type="ECO:0000256" key="2">
    <source>
        <dbReference type="ARBA" id="ARBA00022490"/>
    </source>
</evidence>
<dbReference type="Proteomes" id="UP001293718">
    <property type="component" value="Unassembled WGS sequence"/>
</dbReference>
<dbReference type="InterPro" id="IPR000182">
    <property type="entry name" value="GNAT_dom"/>
</dbReference>
<comment type="function">
    <text evidence="5">Acetylates the N-terminal alanine of ribosomal protein bS18.</text>
</comment>
<dbReference type="EC" id="2.3.1.266" evidence="5"/>
<dbReference type="SUPFAM" id="SSF55729">
    <property type="entry name" value="Acyl-CoA N-acyltransferases (Nat)"/>
    <property type="match status" value="1"/>
</dbReference>
<dbReference type="PROSITE" id="PS51186">
    <property type="entry name" value="GNAT"/>
    <property type="match status" value="1"/>
</dbReference>
<comment type="caution">
    <text evidence="5">Lacks conserved residue(s) required for the propagation of feature annotation.</text>
</comment>
<feature type="binding site" evidence="5">
    <location>
        <position position="117"/>
    </location>
    <ligand>
        <name>acetyl-CoA</name>
        <dbReference type="ChEBI" id="CHEBI:57288"/>
    </ligand>
</feature>
<evidence type="ECO:0000259" key="6">
    <source>
        <dbReference type="PROSITE" id="PS51186"/>
    </source>
</evidence>
<keyword evidence="7" id="KW-0689">Ribosomal protein</keyword>
<accession>A0ABU5IIA8</accession>